<comment type="caution">
    <text evidence="1">The sequence shown here is derived from an EMBL/GenBank/DDBJ whole genome shotgun (WGS) entry which is preliminary data.</text>
</comment>
<proteinExistence type="predicted"/>
<dbReference type="Proteomes" id="UP000297225">
    <property type="component" value="Unassembled WGS sequence"/>
</dbReference>
<dbReference type="InterPro" id="IPR008969">
    <property type="entry name" value="CarboxyPept-like_regulatory"/>
</dbReference>
<dbReference type="OrthoDB" id="8764943at2"/>
<keyword evidence="2" id="KW-1185">Reference proteome</keyword>
<gene>
    <name evidence="1" type="ORF">E4P47_08640</name>
</gene>
<sequence length="763" mass="87819">MNIGKLSAIIFLSLFALLCRAQVSGFVIDSETKAPVVSATIKLLDNDTTLIEGKVTSREGYFVFNHDMRGDYFLEISSIGYDSILLTLREVYSKVDLGEILMHPSSTELSEFVVVGKQMSRTDDRVLLFPNKSQKKHASNGYDLIYNLNLPKVNVDLLTNAITTIGGTVTLCINGREVTHNDIRALLPQDILRVEYHDLPSGRFSGKVAVIDFITKRYSSGGSFLVDADQRLTYPQGSYLAMVRFNKKVSEYSVGYKFDYNHDRNNRQETFETFILPSGEFNREIYSMPYQMKNSGHLLFIDYNLRKDSAGLNLRTGFSERKTPQYEIISRQLYSNMAPQEYKSTETSSNKSIHPYLNISFNKTLKNRRYLFLYINSAYSQNNYDRQFEQDSRTIYSQVFEDFLRINGGGDYTHWLDDNRRITLQVYHFQDFSKSHYEGSYESVEELSSGQSMGWIEYFKKWGQTSLSARVGGTYSFYVQNKGKIKDFFSFRPQVIFQHSINDNNTLQLRSFLGNSSPWLAYLSDVEQKIDLLTIRRGNPNLQRMIMWNNSISYWLSVRQFNISFFINHELFTPNQRAEVYFDQGYFIKTYINDGQRNRLGIGASISGSFLDLALRFNTSFGYNKNWITSVLQSSLGGLYYNLNGSYAVSNWIFRAFYSSPYQELNHQGYVTRRNSIYGLSVSYNNSGLSITAGVQNPFSKMVSTTEYLNDIYSSKSQNLNSSNNFVGFLRLSYSLSYGRKYNYSNIDTNIYSNSAILKGSRN</sequence>
<protein>
    <recommendedName>
        <fullName evidence="3">TonB-dependent receptor</fullName>
    </recommendedName>
</protein>
<accession>A0A4Y8WMV8</accession>
<evidence type="ECO:0000313" key="1">
    <source>
        <dbReference type="EMBL" id="TFH94179.1"/>
    </source>
</evidence>
<dbReference type="EMBL" id="SPNC01000170">
    <property type="protein sequence ID" value="TFH94179.1"/>
    <property type="molecule type" value="Genomic_DNA"/>
</dbReference>
<evidence type="ECO:0008006" key="3">
    <source>
        <dbReference type="Google" id="ProtNLM"/>
    </source>
</evidence>
<dbReference type="AlphaFoldDB" id="A0A4Y8WMV8"/>
<dbReference type="SUPFAM" id="SSF49464">
    <property type="entry name" value="Carboxypeptidase regulatory domain-like"/>
    <property type="match status" value="1"/>
</dbReference>
<evidence type="ECO:0000313" key="2">
    <source>
        <dbReference type="Proteomes" id="UP000297225"/>
    </source>
</evidence>
<dbReference type="Gene3D" id="2.60.40.1120">
    <property type="entry name" value="Carboxypeptidase-like, regulatory domain"/>
    <property type="match status" value="1"/>
</dbReference>
<dbReference type="RefSeq" id="WP_134849811.1">
    <property type="nucleotide sequence ID" value="NZ_SPNB01000052.1"/>
</dbReference>
<dbReference type="Pfam" id="PF13620">
    <property type="entry name" value="CarboxypepD_reg"/>
    <property type="match status" value="1"/>
</dbReference>
<name>A0A4Y8WMV8_9PORP</name>
<organism evidence="1 2">
    <name type="scientific">Porphyromonas levii</name>
    <dbReference type="NCBI Taxonomy" id="28114"/>
    <lineage>
        <taxon>Bacteria</taxon>
        <taxon>Pseudomonadati</taxon>
        <taxon>Bacteroidota</taxon>
        <taxon>Bacteroidia</taxon>
        <taxon>Bacteroidales</taxon>
        <taxon>Porphyromonadaceae</taxon>
        <taxon>Porphyromonas</taxon>
    </lineage>
</organism>
<reference evidence="1 2" key="1">
    <citation type="submission" date="2019-03" db="EMBL/GenBank/DDBJ databases">
        <title>Porphyromonas levii Isolated from the Uterus of Dairy Cows.</title>
        <authorList>
            <person name="Francis A.M."/>
        </authorList>
    </citation>
    <scope>NUCLEOTIDE SEQUENCE [LARGE SCALE GENOMIC DNA]</scope>
    <source>
        <strain evidence="1 2">AF5678</strain>
    </source>
</reference>
<dbReference type="SUPFAM" id="SSF56935">
    <property type="entry name" value="Porins"/>
    <property type="match status" value="1"/>
</dbReference>